<evidence type="ECO:0000256" key="3">
    <source>
        <dbReference type="ARBA" id="ARBA00022741"/>
    </source>
</evidence>
<dbReference type="AlphaFoldDB" id="A0A222EPI6"/>
<keyword evidence="2" id="KW-0813">Transport</keyword>
<protein>
    <submittedName>
        <fullName evidence="6">ABC transporter ATP-binding protein</fullName>
    </submittedName>
</protein>
<keyword evidence="4 6" id="KW-0067">ATP-binding</keyword>
<evidence type="ECO:0000256" key="2">
    <source>
        <dbReference type="ARBA" id="ARBA00022448"/>
    </source>
</evidence>
<sequence>MIKVKNLVKVYQNKLIIKKLNISIKRGESVAIVGPPKSGKTTLCNQLLGLINPTSGEIIVNGSMAIEKPENFLQNLRLVSEEMNLFKDISISKFLSIYSRFYSDIDESFFNYAINLFNVNLDKIIGELTTEEKHCVSLVCAFMLKPTVLILDEPKKILGLKNQVNFDKVIKLLQSYGSTIIIFSENLKEIKSICNRVEYIKNGKLINKNEKNNDDKHDISSK</sequence>
<keyword evidence="3" id="KW-0547">Nucleotide-binding</keyword>
<evidence type="ECO:0000256" key="1">
    <source>
        <dbReference type="ARBA" id="ARBA00005417"/>
    </source>
</evidence>
<dbReference type="SMART" id="SM00382">
    <property type="entry name" value="AAA"/>
    <property type="match status" value="1"/>
</dbReference>
<comment type="similarity">
    <text evidence="1">Belongs to the ABC transporter superfamily.</text>
</comment>
<dbReference type="Gene3D" id="3.40.50.300">
    <property type="entry name" value="P-loop containing nucleotide triphosphate hydrolases"/>
    <property type="match status" value="1"/>
</dbReference>
<dbReference type="InterPro" id="IPR027417">
    <property type="entry name" value="P-loop_NTPase"/>
</dbReference>
<evidence type="ECO:0000256" key="4">
    <source>
        <dbReference type="ARBA" id="ARBA00022840"/>
    </source>
</evidence>
<dbReference type="PANTHER" id="PTHR42711">
    <property type="entry name" value="ABC TRANSPORTER ATP-BINDING PROTEIN"/>
    <property type="match status" value="1"/>
</dbReference>
<evidence type="ECO:0000259" key="5">
    <source>
        <dbReference type="PROSITE" id="PS50893"/>
    </source>
</evidence>
<dbReference type="PROSITE" id="PS50893">
    <property type="entry name" value="ABC_TRANSPORTER_2"/>
    <property type="match status" value="1"/>
</dbReference>
<dbReference type="KEGG" id="scou:SCORR_v1c04290"/>
<name>A0A222EPI6_9MOLU</name>
<organism evidence="6 7">
    <name type="scientific">Spiroplasma corruscae</name>
    <dbReference type="NCBI Taxonomy" id="216934"/>
    <lineage>
        <taxon>Bacteria</taxon>
        <taxon>Bacillati</taxon>
        <taxon>Mycoplasmatota</taxon>
        <taxon>Mollicutes</taxon>
        <taxon>Entomoplasmatales</taxon>
        <taxon>Spiroplasmataceae</taxon>
        <taxon>Spiroplasma</taxon>
    </lineage>
</organism>
<dbReference type="PANTHER" id="PTHR42711:SF5">
    <property type="entry name" value="ABC TRANSPORTER ATP-BINDING PROTEIN NATA"/>
    <property type="match status" value="1"/>
</dbReference>
<dbReference type="RefSeq" id="WP_157705340.1">
    <property type="nucleotide sequence ID" value="NZ_CP022535.1"/>
</dbReference>
<gene>
    <name evidence="6" type="ORF">SCORR_v1c04290</name>
</gene>
<dbReference type="SUPFAM" id="SSF52540">
    <property type="entry name" value="P-loop containing nucleoside triphosphate hydrolases"/>
    <property type="match status" value="1"/>
</dbReference>
<accession>A0A222EPI6</accession>
<dbReference type="InterPro" id="IPR003593">
    <property type="entry name" value="AAA+_ATPase"/>
</dbReference>
<dbReference type="EMBL" id="CP022535">
    <property type="protein sequence ID" value="ASP28203.1"/>
    <property type="molecule type" value="Genomic_DNA"/>
</dbReference>
<dbReference type="Proteomes" id="UP000203229">
    <property type="component" value="Chromosome"/>
</dbReference>
<reference evidence="6 7" key="1">
    <citation type="submission" date="2017-07" db="EMBL/GenBank/DDBJ databases">
        <title>Complete genome sequence of Spiroplasma corruscae EC-1 (DSM 19793).</title>
        <authorList>
            <person name="Tsai Y.-M."/>
            <person name="Lo W.-S."/>
            <person name="Kuo C.-H."/>
        </authorList>
    </citation>
    <scope>NUCLEOTIDE SEQUENCE [LARGE SCALE GENOMIC DNA]</scope>
    <source>
        <strain evidence="6 7">EC-1</strain>
    </source>
</reference>
<dbReference type="Pfam" id="PF00005">
    <property type="entry name" value="ABC_tran"/>
    <property type="match status" value="1"/>
</dbReference>
<dbReference type="GO" id="GO:0005524">
    <property type="term" value="F:ATP binding"/>
    <property type="evidence" value="ECO:0007669"/>
    <property type="project" value="UniProtKB-KW"/>
</dbReference>
<dbReference type="GO" id="GO:0016887">
    <property type="term" value="F:ATP hydrolysis activity"/>
    <property type="evidence" value="ECO:0007669"/>
    <property type="project" value="InterPro"/>
</dbReference>
<dbReference type="OrthoDB" id="9778547at2"/>
<dbReference type="InterPro" id="IPR050763">
    <property type="entry name" value="ABC_transporter_ATP-binding"/>
</dbReference>
<dbReference type="InterPro" id="IPR003439">
    <property type="entry name" value="ABC_transporter-like_ATP-bd"/>
</dbReference>
<keyword evidence="7" id="KW-1185">Reference proteome</keyword>
<evidence type="ECO:0000313" key="7">
    <source>
        <dbReference type="Proteomes" id="UP000203229"/>
    </source>
</evidence>
<proteinExistence type="inferred from homology"/>
<feature type="domain" description="ABC transporter" evidence="5">
    <location>
        <begin position="2"/>
        <end position="222"/>
    </location>
</feature>
<evidence type="ECO:0000313" key="6">
    <source>
        <dbReference type="EMBL" id="ASP28203.1"/>
    </source>
</evidence>